<dbReference type="EMBL" id="CP064939">
    <property type="protein sequence ID" value="QPH41833.1"/>
    <property type="molecule type" value="Genomic_DNA"/>
</dbReference>
<dbReference type="Proteomes" id="UP000594759">
    <property type="component" value="Chromosome"/>
</dbReference>
<dbReference type="SUPFAM" id="SSF54593">
    <property type="entry name" value="Glyoxalase/Bleomycin resistance protein/Dihydroxybiphenyl dioxygenase"/>
    <property type="match status" value="1"/>
</dbReference>
<dbReference type="Gene3D" id="3.10.180.10">
    <property type="entry name" value="2,3-Dihydroxybiphenyl 1,2-Dioxygenase, domain 1"/>
    <property type="match status" value="1"/>
</dbReference>
<evidence type="ECO:0000259" key="1">
    <source>
        <dbReference type="Pfam" id="PF00903"/>
    </source>
</evidence>
<proteinExistence type="predicted"/>
<keyword evidence="2" id="KW-0223">Dioxygenase</keyword>
<keyword evidence="3" id="KW-1185">Reference proteome</keyword>
<evidence type="ECO:0000313" key="3">
    <source>
        <dbReference type="Proteomes" id="UP000594759"/>
    </source>
</evidence>
<accession>A0A7S9L3K7</accession>
<dbReference type="PANTHER" id="PTHR36503">
    <property type="entry name" value="BLR2520 PROTEIN"/>
    <property type="match status" value="1"/>
</dbReference>
<dbReference type="InterPro" id="IPR029068">
    <property type="entry name" value="Glyas_Bleomycin-R_OHBP_Dase"/>
</dbReference>
<dbReference type="PANTHER" id="PTHR36503:SF2">
    <property type="entry name" value="BLR2408 PROTEIN"/>
    <property type="match status" value="1"/>
</dbReference>
<protein>
    <submittedName>
        <fullName evidence="2">Glyoxalase/bleomycin resistance/extradiol dioxygenase family protein</fullName>
    </submittedName>
</protein>
<feature type="domain" description="Glyoxalase/fosfomycin resistance/dioxygenase" evidence="1">
    <location>
        <begin position="7"/>
        <end position="121"/>
    </location>
</feature>
<dbReference type="InterPro" id="IPR004360">
    <property type="entry name" value="Glyas_Fos-R_dOase_dom"/>
</dbReference>
<dbReference type="Pfam" id="PF00903">
    <property type="entry name" value="Glyoxalase"/>
    <property type="match status" value="1"/>
</dbReference>
<reference evidence="2 3" key="1">
    <citation type="submission" date="2020-11" db="EMBL/GenBank/DDBJ databases">
        <title>Pedobacter endophytica, an endophytic bacteria isolated form Carex pumila.</title>
        <authorList>
            <person name="Peng Y."/>
            <person name="Jiang L."/>
            <person name="Lee J."/>
        </authorList>
    </citation>
    <scope>NUCLEOTIDE SEQUENCE [LARGE SCALE GENOMIC DNA]</scope>
    <source>
        <strain evidence="2 3">JBR3-12</strain>
    </source>
</reference>
<dbReference type="AlphaFoldDB" id="A0A7S9L3K7"/>
<keyword evidence="2" id="KW-0560">Oxidoreductase</keyword>
<organism evidence="2 3">
    <name type="scientific">Pedobacter endophyticus</name>
    <dbReference type="NCBI Taxonomy" id="2789740"/>
    <lineage>
        <taxon>Bacteria</taxon>
        <taxon>Pseudomonadati</taxon>
        <taxon>Bacteroidota</taxon>
        <taxon>Sphingobacteriia</taxon>
        <taxon>Sphingobacteriales</taxon>
        <taxon>Sphingobacteriaceae</taxon>
        <taxon>Pedobacter</taxon>
    </lineage>
</organism>
<dbReference type="GO" id="GO:0051213">
    <property type="term" value="F:dioxygenase activity"/>
    <property type="evidence" value="ECO:0007669"/>
    <property type="project" value="UniProtKB-KW"/>
</dbReference>
<gene>
    <name evidence="2" type="ORF">IZT61_09525</name>
</gene>
<dbReference type="KEGG" id="pex:IZT61_09525"/>
<evidence type="ECO:0000313" key="2">
    <source>
        <dbReference type="EMBL" id="QPH41833.1"/>
    </source>
</evidence>
<sequence>MMKQIIINLPVKDLQKSVAFYKAIGFEPQYADESTTRLLWSEHISLMIMQLDKFANFATKPIADTSSTMAGYFSLTVESIEEMNDLMTKGLEAGGTESSEKSDYGFMQQRTLEDLDGHTWNLMYIDLAKMPTAG</sequence>
<name>A0A7S9L3K7_9SPHI</name>